<dbReference type="SUPFAM" id="SSF55594">
    <property type="entry name" value="HPr-like"/>
    <property type="match status" value="1"/>
</dbReference>
<dbReference type="InterPro" id="IPR035895">
    <property type="entry name" value="HPr-like_sf"/>
</dbReference>
<dbReference type="InterPro" id="IPR002178">
    <property type="entry name" value="PTS_EIIA_type-2_dom"/>
</dbReference>
<proteinExistence type="predicted"/>
<keyword evidence="3" id="KW-0762">Sugar transport</keyword>
<keyword evidence="4" id="KW-0808">Transferase</keyword>
<dbReference type="RefSeq" id="WP_408623638.1">
    <property type="nucleotide sequence ID" value="NZ_JBEQCT010000004.1"/>
</dbReference>
<reference evidence="9 10" key="1">
    <citation type="journal article" date="2013" name="Int. J. Syst. Evol. Microbiol.">
        <title>Celerinatantimonas yamalensis sp. nov., a cold-adapted diazotrophic bacterium from a cold permafrost brine.</title>
        <authorList>
            <person name="Shcherbakova V."/>
            <person name="Chuvilskaya N."/>
            <person name="Rivkina E."/>
            <person name="Demidov N."/>
            <person name="Uchaeva V."/>
            <person name="Suetin S."/>
            <person name="Suzina N."/>
            <person name="Gilichinsky D."/>
        </authorList>
    </citation>
    <scope>NUCLEOTIDE SEQUENCE [LARGE SCALE GENOMIC DNA]</scope>
    <source>
        <strain evidence="9 10">C7</strain>
    </source>
</reference>
<dbReference type="InterPro" id="IPR001020">
    <property type="entry name" value="PTS_HPr_His_P_site"/>
</dbReference>
<evidence type="ECO:0000256" key="1">
    <source>
        <dbReference type="ARBA" id="ARBA00022448"/>
    </source>
</evidence>
<dbReference type="InterPro" id="IPR000032">
    <property type="entry name" value="HPr-like"/>
</dbReference>
<dbReference type="EMBL" id="JBEQCT010000004">
    <property type="protein sequence ID" value="MFM2485406.1"/>
    <property type="molecule type" value="Genomic_DNA"/>
</dbReference>
<dbReference type="InterPro" id="IPR016152">
    <property type="entry name" value="PTrfase/Anion_transptr"/>
</dbReference>
<dbReference type="SUPFAM" id="SSF55804">
    <property type="entry name" value="Phoshotransferase/anion transport protein"/>
    <property type="match status" value="2"/>
</dbReference>
<keyword evidence="10" id="KW-1185">Reference proteome</keyword>
<name>A0ABW9G9K3_9GAMM</name>
<dbReference type="PRINTS" id="PR00107">
    <property type="entry name" value="PHOSPHOCPHPR"/>
</dbReference>
<dbReference type="Gene3D" id="3.30.1340.10">
    <property type="entry name" value="HPr-like"/>
    <property type="match status" value="1"/>
</dbReference>
<dbReference type="Gene3D" id="3.40.930.10">
    <property type="entry name" value="Mannitol-specific EII, Chain A"/>
    <property type="match status" value="1"/>
</dbReference>
<evidence type="ECO:0000259" key="7">
    <source>
        <dbReference type="PROSITE" id="PS51094"/>
    </source>
</evidence>
<dbReference type="PANTHER" id="PTHR30181:SF3">
    <property type="entry name" value="MULTIPHOSPHORYL TRANSFER PROTEIN"/>
    <property type="match status" value="1"/>
</dbReference>
<evidence type="ECO:0000256" key="6">
    <source>
        <dbReference type="ARBA" id="ARBA00022777"/>
    </source>
</evidence>
<evidence type="ECO:0000313" key="9">
    <source>
        <dbReference type="EMBL" id="MFM2485406.1"/>
    </source>
</evidence>
<keyword evidence="6" id="KW-0418">Kinase</keyword>
<protein>
    <submittedName>
        <fullName evidence="9">Fused PTS fructose transporter subunit IIA/HPr protein</fullName>
    </submittedName>
</protein>
<sequence length="384" mass="40840">MLQIHTDNITLSESAADKTAAIRLVASKLVQAGFVKDGYTDGMLAREQQSSTFLGNGIAIPHGTTDTRDQVEKTGLQLVQFPQGVDWGDGNTVYLAIGIAAQSDEHLTILRQLTHVLDQDDLDQRLQNVTDAQTIVDLLSGQAEFKFDIDSIVLDFPVSNMAQLQAVAAGQLKQTGVIGDNGIGALMGAPVTYLADGVWLNASNQDVQASGLTLVRAQNAFEHAGHSAALLISIATKDGQAKTVLEKLTELLATNQLSQLTQATDAAAILAQLRDAPTKPAASTQSGDLPEGTLQEIFKLKNPHGLHARPGAVLVKAIKEYDVKISVENITEGTGPVNGRSLMKVIGLGARHNHELRFTAEGENARQALDHIKEAIDAGLGEEV</sequence>
<dbReference type="PROSITE" id="PS51094">
    <property type="entry name" value="PTS_EIIA_TYPE_2"/>
    <property type="match status" value="1"/>
</dbReference>
<evidence type="ECO:0000256" key="4">
    <source>
        <dbReference type="ARBA" id="ARBA00022679"/>
    </source>
</evidence>
<keyword evidence="5" id="KW-0598">Phosphotransferase system</keyword>
<dbReference type="PROSITE" id="PS51350">
    <property type="entry name" value="PTS_HPR_DOM"/>
    <property type="match status" value="1"/>
</dbReference>
<feature type="domain" description="PTS EIIA type-2" evidence="7">
    <location>
        <begin position="2"/>
        <end position="142"/>
    </location>
</feature>
<dbReference type="PROSITE" id="PS00372">
    <property type="entry name" value="PTS_EIIA_TYPE_2_HIS"/>
    <property type="match status" value="1"/>
</dbReference>
<evidence type="ECO:0000259" key="8">
    <source>
        <dbReference type="PROSITE" id="PS51350"/>
    </source>
</evidence>
<dbReference type="Proteomes" id="UP001629953">
    <property type="component" value="Unassembled WGS sequence"/>
</dbReference>
<dbReference type="Pfam" id="PF00381">
    <property type="entry name" value="PTS-HPr"/>
    <property type="match status" value="1"/>
</dbReference>
<dbReference type="PANTHER" id="PTHR30181">
    <property type="entry name" value="MANNITOL PERMEASE IIC COMPONENT"/>
    <property type="match status" value="1"/>
</dbReference>
<accession>A0ABW9G9K3</accession>
<feature type="domain" description="HPr" evidence="8">
    <location>
        <begin position="293"/>
        <end position="383"/>
    </location>
</feature>
<organism evidence="9 10">
    <name type="scientific">Celerinatantimonas yamalensis</name>
    <dbReference type="NCBI Taxonomy" id="559956"/>
    <lineage>
        <taxon>Bacteria</taxon>
        <taxon>Pseudomonadati</taxon>
        <taxon>Pseudomonadota</taxon>
        <taxon>Gammaproteobacteria</taxon>
        <taxon>Celerinatantimonadaceae</taxon>
        <taxon>Celerinatantimonas</taxon>
    </lineage>
</organism>
<keyword evidence="2" id="KW-0597">Phosphoprotein</keyword>
<dbReference type="NCBIfam" id="NF008319">
    <property type="entry name" value="PRK11109.1"/>
    <property type="match status" value="1"/>
</dbReference>
<dbReference type="PROSITE" id="PS00369">
    <property type="entry name" value="PTS_HPR_HIS"/>
    <property type="match status" value="1"/>
</dbReference>
<keyword evidence="1" id="KW-0813">Transport</keyword>
<gene>
    <name evidence="9" type="primary">fruB</name>
    <name evidence="9" type="ORF">ABUE30_10105</name>
</gene>
<evidence type="ECO:0000256" key="2">
    <source>
        <dbReference type="ARBA" id="ARBA00022553"/>
    </source>
</evidence>
<comment type="caution">
    <text evidence="9">The sequence shown here is derived from an EMBL/GenBank/DDBJ whole genome shotgun (WGS) entry which is preliminary data.</text>
</comment>
<dbReference type="Pfam" id="PF00359">
    <property type="entry name" value="PTS_EIIA_2"/>
    <property type="match status" value="1"/>
</dbReference>
<dbReference type="CDD" id="cd00211">
    <property type="entry name" value="PTS_IIA_fru"/>
    <property type="match status" value="1"/>
</dbReference>
<evidence type="ECO:0000256" key="5">
    <source>
        <dbReference type="ARBA" id="ARBA00022683"/>
    </source>
</evidence>
<dbReference type="NCBIfam" id="TIGR01003">
    <property type="entry name" value="PTS_HPr_family"/>
    <property type="match status" value="1"/>
</dbReference>
<evidence type="ECO:0000313" key="10">
    <source>
        <dbReference type="Proteomes" id="UP001629953"/>
    </source>
</evidence>
<evidence type="ECO:0000256" key="3">
    <source>
        <dbReference type="ARBA" id="ARBA00022597"/>
    </source>
</evidence>
<dbReference type="CDD" id="cd00367">
    <property type="entry name" value="PTS-HPr_like"/>
    <property type="match status" value="1"/>
</dbReference>
<dbReference type="InterPro" id="IPR050893">
    <property type="entry name" value="Sugar_PTS"/>
</dbReference>